<keyword evidence="1" id="KW-0472">Membrane</keyword>
<evidence type="ECO:0000313" key="3">
    <source>
        <dbReference type="Proteomes" id="UP000188181"/>
    </source>
</evidence>
<accession>A0A1Q2MEH2</accession>
<evidence type="ECO:0000256" key="1">
    <source>
        <dbReference type="SAM" id="Phobius"/>
    </source>
</evidence>
<keyword evidence="1" id="KW-1133">Transmembrane helix</keyword>
<reference evidence="3" key="1">
    <citation type="submission" date="2017-02" db="EMBL/GenBank/DDBJ databases">
        <title>Comparative genomics and description of representatives of a novel lineage of planctomycetes thriving in anoxic sediments.</title>
        <authorList>
            <person name="Spring S."/>
            <person name="Bunk B."/>
            <person name="Sproer C."/>
        </authorList>
    </citation>
    <scope>NUCLEOTIDE SEQUENCE [LARGE SCALE GENOMIC DNA]</scope>
    <source>
        <strain evidence="3">SM-Chi-D1</strain>
    </source>
</reference>
<protein>
    <submittedName>
        <fullName evidence="2">Uncharacterized protein</fullName>
    </submittedName>
</protein>
<dbReference type="STRING" id="1851148.SMSP2_01468"/>
<proteinExistence type="predicted"/>
<keyword evidence="3" id="KW-1185">Reference proteome</keyword>
<dbReference type="KEGG" id="pbas:SMSP2_01468"/>
<sequence length="155" mass="17733">MFSEHKYKILAILIVAGIIHLGISVYNAQQSYKDQQPVIEQLISDTLSEHLGRIRGYQAKFYPAAMILRWPASFEVQGSFAPPIPEEKREIAAKSGKPRDLLRVKLTVEIDLRNNTLEITAMGRGYEIGDNYAIHFDPQPYVGRTYPLIREYQPE</sequence>
<dbReference type="RefSeq" id="WP_146683314.1">
    <property type="nucleotide sequence ID" value="NZ_CP019646.1"/>
</dbReference>
<keyword evidence="1" id="KW-0812">Transmembrane</keyword>
<gene>
    <name evidence="2" type="ORF">SMSP2_01468</name>
</gene>
<evidence type="ECO:0000313" key="2">
    <source>
        <dbReference type="EMBL" id="AQQ71103.1"/>
    </source>
</evidence>
<dbReference type="AlphaFoldDB" id="A0A1Q2MEH2"/>
<organism evidence="2 3">
    <name type="scientific">Limihaloglobus sulfuriphilus</name>
    <dbReference type="NCBI Taxonomy" id="1851148"/>
    <lineage>
        <taxon>Bacteria</taxon>
        <taxon>Pseudomonadati</taxon>
        <taxon>Planctomycetota</taxon>
        <taxon>Phycisphaerae</taxon>
        <taxon>Sedimentisphaerales</taxon>
        <taxon>Sedimentisphaeraceae</taxon>
        <taxon>Limihaloglobus</taxon>
    </lineage>
</organism>
<dbReference type="Proteomes" id="UP000188181">
    <property type="component" value="Chromosome"/>
</dbReference>
<feature type="transmembrane region" description="Helical" evidence="1">
    <location>
        <begin position="7"/>
        <end position="26"/>
    </location>
</feature>
<dbReference type="EMBL" id="CP019646">
    <property type="protein sequence ID" value="AQQ71103.1"/>
    <property type="molecule type" value="Genomic_DNA"/>
</dbReference>
<name>A0A1Q2MEH2_9BACT</name>